<dbReference type="Proteomes" id="UP001652621">
    <property type="component" value="Unplaced"/>
</dbReference>
<keyword evidence="2 8" id="KW-0722">Serine protease inhibitor</keyword>
<dbReference type="InterPro" id="IPR000215">
    <property type="entry name" value="Serpin_fam"/>
</dbReference>
<dbReference type="PANTHER" id="PTHR11461">
    <property type="entry name" value="SERINE PROTEASE INHIBITOR, SERPIN"/>
    <property type="match status" value="1"/>
</dbReference>
<name>A0A1I8MDK0_MUSDO</name>
<keyword evidence="1 8" id="KW-0646">Protease inhibitor</keyword>
<gene>
    <name evidence="8" type="primary">LOC131803575</name>
</gene>
<proteinExistence type="inferred from homology"/>
<dbReference type="PANTHER" id="PTHR11461:SF372">
    <property type="entry name" value="ACCESSORY GLAND PROTEIN ACP76A-RELATED"/>
    <property type="match status" value="1"/>
</dbReference>
<reference evidence="6" key="1">
    <citation type="submission" date="2020-05" db="UniProtKB">
        <authorList>
            <consortium name="EnsemblMetazoa"/>
        </authorList>
    </citation>
    <scope>IDENTIFICATION</scope>
    <source>
        <strain evidence="6">Aabys</strain>
    </source>
</reference>
<evidence type="ECO:0000313" key="8">
    <source>
        <dbReference type="RefSeq" id="XP_058980931.1"/>
    </source>
</evidence>
<organism evidence="6">
    <name type="scientific">Musca domestica</name>
    <name type="common">House fly</name>
    <dbReference type="NCBI Taxonomy" id="7370"/>
    <lineage>
        <taxon>Eukaryota</taxon>
        <taxon>Metazoa</taxon>
        <taxon>Ecdysozoa</taxon>
        <taxon>Arthropoda</taxon>
        <taxon>Hexapoda</taxon>
        <taxon>Insecta</taxon>
        <taxon>Pterygota</taxon>
        <taxon>Neoptera</taxon>
        <taxon>Endopterygota</taxon>
        <taxon>Diptera</taxon>
        <taxon>Brachycera</taxon>
        <taxon>Muscomorpha</taxon>
        <taxon>Muscoidea</taxon>
        <taxon>Muscidae</taxon>
        <taxon>Musca</taxon>
    </lineage>
</organism>
<dbReference type="InterPro" id="IPR042178">
    <property type="entry name" value="Serpin_sf_1"/>
</dbReference>
<dbReference type="RefSeq" id="XP_058980931.1">
    <property type="nucleotide sequence ID" value="XM_059124948.1"/>
</dbReference>
<dbReference type="Gene3D" id="3.30.497.10">
    <property type="entry name" value="Antithrombin, subunit I, domain 2"/>
    <property type="match status" value="1"/>
</dbReference>
<dbReference type="InterPro" id="IPR036186">
    <property type="entry name" value="Serpin_sf"/>
</dbReference>
<dbReference type="SUPFAM" id="SSF56574">
    <property type="entry name" value="Serpins"/>
    <property type="match status" value="1"/>
</dbReference>
<dbReference type="InterPro" id="IPR023796">
    <property type="entry name" value="Serpin_dom"/>
</dbReference>
<feature type="signal peptide" evidence="4">
    <location>
        <begin position="1"/>
        <end position="20"/>
    </location>
</feature>
<accession>A0A1I8MDK0</accession>
<dbReference type="GO" id="GO:0004867">
    <property type="term" value="F:serine-type endopeptidase inhibitor activity"/>
    <property type="evidence" value="ECO:0007669"/>
    <property type="project" value="UniProtKB-KW"/>
</dbReference>
<dbReference type="VEuPathDB" id="VectorBase:MDOA003786"/>
<dbReference type="Gene3D" id="2.30.39.10">
    <property type="entry name" value="Alpha-1-antitrypsin, domain 1"/>
    <property type="match status" value="1"/>
</dbReference>
<dbReference type="EnsemblMetazoa" id="MDOA003786-RA">
    <property type="protein sequence ID" value="MDOA003786-PA"/>
    <property type="gene ID" value="MDOA003786"/>
</dbReference>
<dbReference type="GeneID" id="131803575"/>
<keyword evidence="7" id="KW-1185">Reference proteome</keyword>
<protein>
    <submittedName>
        <fullName evidence="8">Serine protease inhibitor 42Dd-like</fullName>
    </submittedName>
</protein>
<reference evidence="8" key="2">
    <citation type="submission" date="2025-05" db="UniProtKB">
        <authorList>
            <consortium name="RefSeq"/>
        </authorList>
    </citation>
    <scope>IDENTIFICATION</scope>
    <source>
        <strain evidence="8">Aabys</strain>
        <tissue evidence="8">Whole body</tissue>
    </source>
</reference>
<evidence type="ECO:0000313" key="7">
    <source>
        <dbReference type="Proteomes" id="UP001652621"/>
    </source>
</evidence>
<sequence>MKLCLKLMAICLSLLALSNANPVVEKYRDFEMEVLSKVLLQRSKENVVMSPLAIKYAMETLYCGAYGYTAEEIRLALHITKNKDDLIKHAKMTSDSMNRTILDFTNKLFYNHDIKLSDKYRLHAETPFHSEFESLDFNEVEKSMDIINQWISKRTKRNIRQICSSIDEHTIAEMVSAAYLKGGWARPFCKEFTVKRDFCLDKEKCIKVPTIHAKDLFHYAESSILDAQLLEAPFEQSDLSMIIILPNKKNGLYELEEKLKSFDFDDINDHWKMEQMDVYVPKFKISSSIPLKVALQKLGIYEMFTHSADFSDMLEHGHGHMPISEVQHAAMIEIHESDASDLVLDETKTYIPFYADHPFAFVIRNKHNVLFAGHVVSL</sequence>
<evidence type="ECO:0000259" key="5">
    <source>
        <dbReference type="SMART" id="SM00093"/>
    </source>
</evidence>
<feature type="domain" description="Serpin" evidence="5">
    <location>
        <begin position="32"/>
        <end position="378"/>
    </location>
</feature>
<feature type="chain" id="PRO_5044560260" evidence="4">
    <location>
        <begin position="21"/>
        <end position="378"/>
    </location>
</feature>
<evidence type="ECO:0000256" key="4">
    <source>
        <dbReference type="SAM" id="SignalP"/>
    </source>
</evidence>
<comment type="similarity">
    <text evidence="3">Belongs to the serpin family.</text>
</comment>
<evidence type="ECO:0000256" key="1">
    <source>
        <dbReference type="ARBA" id="ARBA00022690"/>
    </source>
</evidence>
<dbReference type="InterPro" id="IPR042185">
    <property type="entry name" value="Serpin_sf_2"/>
</dbReference>
<evidence type="ECO:0000256" key="2">
    <source>
        <dbReference type="ARBA" id="ARBA00022900"/>
    </source>
</evidence>
<evidence type="ECO:0000256" key="3">
    <source>
        <dbReference type="RuleBase" id="RU000411"/>
    </source>
</evidence>
<dbReference type="OrthoDB" id="671595at2759"/>
<keyword evidence="4" id="KW-0732">Signal</keyword>
<dbReference type="SMART" id="SM00093">
    <property type="entry name" value="SERPIN"/>
    <property type="match status" value="1"/>
</dbReference>
<dbReference type="eggNOG" id="KOG2392">
    <property type="taxonomic scope" value="Eukaryota"/>
</dbReference>
<dbReference type="AlphaFoldDB" id="A0A1I8MDK0"/>
<dbReference type="Pfam" id="PF00079">
    <property type="entry name" value="Serpin"/>
    <property type="match status" value="1"/>
</dbReference>
<dbReference type="GO" id="GO:0005615">
    <property type="term" value="C:extracellular space"/>
    <property type="evidence" value="ECO:0007669"/>
    <property type="project" value="InterPro"/>
</dbReference>
<evidence type="ECO:0000313" key="6">
    <source>
        <dbReference type="EnsemblMetazoa" id="MDOA003786-PA"/>
    </source>
</evidence>
<dbReference type="VEuPathDB" id="VectorBase:MDOMA2_013318"/>
<dbReference type="STRING" id="7370.A0A1I8MDK0"/>